<comment type="similarity">
    <text evidence="1">Belongs to the bacterial solute-binding protein 3 family.</text>
</comment>
<dbReference type="Pfam" id="PF00497">
    <property type="entry name" value="SBP_bac_3"/>
    <property type="match status" value="1"/>
</dbReference>
<dbReference type="AlphaFoldDB" id="A0A1E7ZF08"/>
<dbReference type="PANTHER" id="PTHR35936:SF35">
    <property type="entry name" value="L-CYSTINE-BINDING PROTEIN TCYJ"/>
    <property type="match status" value="1"/>
</dbReference>
<evidence type="ECO:0000259" key="3">
    <source>
        <dbReference type="Pfam" id="PF00497"/>
    </source>
</evidence>
<dbReference type="Gene3D" id="3.40.190.10">
    <property type="entry name" value="Periplasmic binding protein-like II"/>
    <property type="match status" value="2"/>
</dbReference>
<accession>A0A1E7ZF08</accession>
<protein>
    <recommendedName>
        <fullName evidence="3">Solute-binding protein family 3/N-terminal domain-containing protein</fullName>
    </recommendedName>
</protein>
<evidence type="ECO:0000313" key="4">
    <source>
        <dbReference type="EMBL" id="OFC72118.1"/>
    </source>
</evidence>
<organism evidence="4 5">
    <name type="scientific">Alteromonas confluentis</name>
    <dbReference type="NCBI Taxonomy" id="1656094"/>
    <lineage>
        <taxon>Bacteria</taxon>
        <taxon>Pseudomonadati</taxon>
        <taxon>Pseudomonadota</taxon>
        <taxon>Gammaproteobacteria</taxon>
        <taxon>Alteromonadales</taxon>
        <taxon>Alteromonadaceae</taxon>
        <taxon>Alteromonas/Salinimonas group</taxon>
        <taxon>Alteromonas</taxon>
    </lineage>
</organism>
<gene>
    <name evidence="4" type="ORF">BFC18_05305</name>
</gene>
<dbReference type="OrthoDB" id="7304968at2"/>
<comment type="caution">
    <text evidence="4">The sequence shown here is derived from an EMBL/GenBank/DDBJ whole genome shotgun (WGS) entry which is preliminary data.</text>
</comment>
<name>A0A1E7ZF08_9ALTE</name>
<dbReference type="PANTHER" id="PTHR35936">
    <property type="entry name" value="MEMBRANE-BOUND LYTIC MUREIN TRANSGLYCOSYLASE F"/>
    <property type="match status" value="1"/>
</dbReference>
<sequence>MIAHSQQMELNVSVRSVTQLLLSMLSMLVCTPQINAAEDNAPTLGISAAHWPPYIYHHNDVLTGEDYELLKQILAHMHYDLQSYPLPERRVGEQIARGGIDIVVGAARNEDRQRNNLFSIPYRAEFIGFAYLPERASEFAGKTLFQLLSEGHTLALNTSGWYGSEFEEKIASRFPKQLIHLESVKRRLAFLKRERVDLILDDTAVLQFTADSNDIALTLGNEIIQKQNVHFMFSKYSVSPEFVSQFNEVLQNYLNERPGLAAVASEVAIGEQKPSLFENMRRDETAHSQQQ</sequence>
<keyword evidence="5" id="KW-1185">Reference proteome</keyword>
<keyword evidence="2" id="KW-0732">Signal</keyword>
<evidence type="ECO:0000313" key="5">
    <source>
        <dbReference type="Proteomes" id="UP000175691"/>
    </source>
</evidence>
<evidence type="ECO:0000256" key="1">
    <source>
        <dbReference type="ARBA" id="ARBA00010333"/>
    </source>
</evidence>
<feature type="domain" description="Solute-binding protein family 3/N-terminal" evidence="3">
    <location>
        <begin position="48"/>
        <end position="251"/>
    </location>
</feature>
<dbReference type="SUPFAM" id="SSF53850">
    <property type="entry name" value="Periplasmic binding protein-like II"/>
    <property type="match status" value="1"/>
</dbReference>
<evidence type="ECO:0000256" key="2">
    <source>
        <dbReference type="ARBA" id="ARBA00022729"/>
    </source>
</evidence>
<dbReference type="STRING" id="1656094.BFC18_05305"/>
<proteinExistence type="inferred from homology"/>
<dbReference type="Proteomes" id="UP000175691">
    <property type="component" value="Unassembled WGS sequence"/>
</dbReference>
<dbReference type="InterPro" id="IPR001638">
    <property type="entry name" value="Solute-binding_3/MltF_N"/>
</dbReference>
<dbReference type="EMBL" id="MDHN01000008">
    <property type="protein sequence ID" value="OFC72118.1"/>
    <property type="molecule type" value="Genomic_DNA"/>
</dbReference>
<reference evidence="4 5" key="1">
    <citation type="submission" date="2016-08" db="EMBL/GenBank/DDBJ databases">
        <authorList>
            <person name="Seilhamer J.J."/>
        </authorList>
    </citation>
    <scope>NUCLEOTIDE SEQUENCE [LARGE SCALE GENOMIC DNA]</scope>
    <source>
        <strain evidence="4 5">KCTC 42603</strain>
    </source>
</reference>